<evidence type="ECO:0000256" key="6">
    <source>
        <dbReference type="ARBA" id="ARBA00013558"/>
    </source>
</evidence>
<reference evidence="14" key="1">
    <citation type="submission" date="2014-06" db="EMBL/GenBank/DDBJ databases">
        <authorList>
            <person name="Winans N.J."/>
            <person name="Newell P.D."/>
            <person name="Douglas A.E."/>
        </authorList>
    </citation>
    <scope>NUCLEOTIDE SEQUENCE [LARGE SCALE GENOMIC DNA]</scope>
    <source>
        <strain evidence="14">DmL_052</strain>
    </source>
</reference>
<dbReference type="NCBIfam" id="TIGR01979">
    <property type="entry name" value="sufS"/>
    <property type="match status" value="1"/>
</dbReference>
<keyword evidence="8 11" id="KW-0663">Pyridoxal phosphate</keyword>
<evidence type="ECO:0000256" key="9">
    <source>
        <dbReference type="ARBA" id="ARBA00050776"/>
    </source>
</evidence>
<dbReference type="EC" id="2.8.1.7" evidence="5 11"/>
<evidence type="ECO:0000256" key="5">
    <source>
        <dbReference type="ARBA" id="ARBA00012239"/>
    </source>
</evidence>
<comment type="caution">
    <text evidence="13">The sequence shown here is derived from an EMBL/GenBank/DDBJ whole genome shotgun (WGS) entry which is preliminary data.</text>
</comment>
<dbReference type="EMBL" id="JOPB01000001">
    <property type="protein sequence ID" value="OUI79267.1"/>
    <property type="molecule type" value="Genomic_DNA"/>
</dbReference>
<dbReference type="PANTHER" id="PTHR43586">
    <property type="entry name" value="CYSTEINE DESULFURASE"/>
    <property type="match status" value="1"/>
</dbReference>
<dbReference type="PIRSF" id="PIRSF005572">
    <property type="entry name" value="NifS"/>
    <property type="match status" value="1"/>
</dbReference>
<name>A0A251ZX69_9PROT</name>
<dbReference type="InterPro" id="IPR010970">
    <property type="entry name" value="Cys_dSase_SufS"/>
</dbReference>
<evidence type="ECO:0000256" key="2">
    <source>
        <dbReference type="ARBA" id="ARBA00002824"/>
    </source>
</evidence>
<comment type="function">
    <text evidence="3">Catalyzes the removal of elemental sulfur atoms from cysteine to produce alanine. Seems to participate in the biosynthesis of the nitrogenase metalloclusters by providing the inorganic sulfur required for the Fe-S core formation.</text>
</comment>
<comment type="catalytic activity">
    <reaction evidence="9 11">
        <text>(sulfur carrier)-H + L-cysteine = (sulfur carrier)-SH + L-alanine</text>
        <dbReference type="Rhea" id="RHEA:43892"/>
        <dbReference type="Rhea" id="RHEA-COMP:14737"/>
        <dbReference type="Rhea" id="RHEA-COMP:14739"/>
        <dbReference type="ChEBI" id="CHEBI:29917"/>
        <dbReference type="ChEBI" id="CHEBI:35235"/>
        <dbReference type="ChEBI" id="CHEBI:57972"/>
        <dbReference type="ChEBI" id="CHEBI:64428"/>
        <dbReference type="EC" id="2.8.1.7"/>
    </reaction>
</comment>
<dbReference type="InterPro" id="IPR000192">
    <property type="entry name" value="Aminotrans_V_dom"/>
</dbReference>
<dbReference type="GO" id="GO:0006534">
    <property type="term" value="P:cysteine metabolic process"/>
    <property type="evidence" value="ECO:0007669"/>
    <property type="project" value="UniProtKB-UniRule"/>
</dbReference>
<evidence type="ECO:0000256" key="1">
    <source>
        <dbReference type="ARBA" id="ARBA00001933"/>
    </source>
</evidence>
<dbReference type="Pfam" id="PF00266">
    <property type="entry name" value="Aminotran_5"/>
    <property type="match status" value="1"/>
</dbReference>
<evidence type="ECO:0000256" key="8">
    <source>
        <dbReference type="ARBA" id="ARBA00022898"/>
    </source>
</evidence>
<comment type="cofactor">
    <cofactor evidence="1 10">
        <name>pyridoxal 5'-phosphate</name>
        <dbReference type="ChEBI" id="CHEBI:597326"/>
    </cofactor>
</comment>
<dbReference type="PROSITE" id="PS00595">
    <property type="entry name" value="AA_TRANSFER_CLASS_5"/>
    <property type="match status" value="1"/>
</dbReference>
<dbReference type="Proteomes" id="UP000194946">
    <property type="component" value="Unassembled WGS sequence"/>
</dbReference>
<dbReference type="InterPro" id="IPR016454">
    <property type="entry name" value="Cysteine_dSase"/>
</dbReference>
<evidence type="ECO:0000256" key="10">
    <source>
        <dbReference type="RuleBase" id="RU004504"/>
    </source>
</evidence>
<evidence type="ECO:0000256" key="3">
    <source>
        <dbReference type="ARBA" id="ARBA00003120"/>
    </source>
</evidence>
<proteinExistence type="inferred from homology"/>
<evidence type="ECO:0000256" key="7">
    <source>
        <dbReference type="ARBA" id="ARBA00022679"/>
    </source>
</evidence>
<keyword evidence="14" id="KW-1185">Reference proteome</keyword>
<dbReference type="GO" id="GO:0030170">
    <property type="term" value="F:pyridoxal phosphate binding"/>
    <property type="evidence" value="ECO:0007669"/>
    <property type="project" value="UniProtKB-UniRule"/>
</dbReference>
<evidence type="ECO:0000256" key="11">
    <source>
        <dbReference type="RuleBase" id="RU004506"/>
    </source>
</evidence>
<evidence type="ECO:0000313" key="14">
    <source>
        <dbReference type="Proteomes" id="UP000194946"/>
    </source>
</evidence>
<accession>A0A251ZX69</accession>
<feature type="domain" description="Aminotransferase class V" evidence="12">
    <location>
        <begin position="29"/>
        <end position="397"/>
    </location>
</feature>
<protein>
    <recommendedName>
        <fullName evidence="6 11">Cysteine desulfurase</fullName>
        <ecNumber evidence="5 11">2.8.1.7</ecNumber>
    </recommendedName>
</protein>
<dbReference type="AlphaFoldDB" id="A0A251ZX69"/>
<gene>
    <name evidence="13" type="ORF">HK18_01485</name>
</gene>
<dbReference type="PANTHER" id="PTHR43586:SF8">
    <property type="entry name" value="CYSTEINE DESULFURASE 1, CHLOROPLASTIC"/>
    <property type="match status" value="1"/>
</dbReference>
<dbReference type="GO" id="GO:0031071">
    <property type="term" value="F:cysteine desulfurase activity"/>
    <property type="evidence" value="ECO:0007669"/>
    <property type="project" value="UniProtKB-UniRule"/>
</dbReference>
<dbReference type="Gene3D" id="3.40.640.10">
    <property type="entry name" value="Type I PLP-dependent aspartate aminotransferase-like (Major domain)"/>
    <property type="match status" value="1"/>
</dbReference>
<dbReference type="Gene3D" id="3.90.1150.10">
    <property type="entry name" value="Aspartate Aminotransferase, domain 1"/>
    <property type="match status" value="1"/>
</dbReference>
<comment type="function">
    <text evidence="2 11">Catalyzes the removal of elemental sulfur and selenium atoms from L-cysteine, L-cystine, L-selenocysteine, and L-selenocystine to produce L-alanine.</text>
</comment>
<sequence>MQKSALFDVEEIRKDFPILQQKINGKPFVFLDSGASAQKPIQVIEAMQKSVYTQYANVHRGVYTMSEAMTDQYEAVRQKVADFMGASSADEVVFTKNSTEAINLVAYSFGSLLQKGQGVVISEMEHHANLVPWQMLRDRMGIHLYVAPITDQGDLDLIALEQILAENDIALVAITHMSNVLGTINPIKLITEMAHQNGAKILIDGSQGIVHQQVNVQDLDVDFYAFTGHKLYGPTGIGILWGKKEILETMPPFMGGGDMIDKVSFEKSTWALPPVRFEAGTQPILEVVGLGAAIDYVLSVGYENIIHHDEQLVEYALSKMEEIDGLSIIGSSEKRGGVIAFTMEKAHAHDIATLLDQNGIAVRAGSHCAEPLLRRLHQTSVARASFGIYTTFKEIDFFVDVLKLIQQLFVK</sequence>
<dbReference type="CDD" id="cd06453">
    <property type="entry name" value="SufS_like"/>
    <property type="match status" value="1"/>
</dbReference>
<evidence type="ECO:0000256" key="4">
    <source>
        <dbReference type="ARBA" id="ARBA00010447"/>
    </source>
</evidence>
<dbReference type="InterPro" id="IPR015422">
    <property type="entry name" value="PyrdxlP-dep_Trfase_small"/>
</dbReference>
<dbReference type="RefSeq" id="WP_086631676.1">
    <property type="nucleotide sequence ID" value="NZ_JOPB01000001.1"/>
</dbReference>
<dbReference type="InterPro" id="IPR015421">
    <property type="entry name" value="PyrdxlP-dep_Trfase_major"/>
</dbReference>
<keyword evidence="7 11" id="KW-0808">Transferase</keyword>
<dbReference type="InterPro" id="IPR015424">
    <property type="entry name" value="PyrdxlP-dep_Trfase"/>
</dbReference>
<organism evidence="13 14">
    <name type="scientific">Commensalibacter intestini</name>
    <dbReference type="NCBI Taxonomy" id="479936"/>
    <lineage>
        <taxon>Bacteria</taxon>
        <taxon>Pseudomonadati</taxon>
        <taxon>Pseudomonadota</taxon>
        <taxon>Alphaproteobacteria</taxon>
        <taxon>Acetobacterales</taxon>
        <taxon>Acetobacteraceae</taxon>
    </lineage>
</organism>
<evidence type="ECO:0000313" key="13">
    <source>
        <dbReference type="EMBL" id="OUI79267.1"/>
    </source>
</evidence>
<comment type="similarity">
    <text evidence="4 11">Belongs to the class-V pyridoxal-phosphate-dependent aminotransferase family. Csd subfamily.</text>
</comment>
<dbReference type="SUPFAM" id="SSF53383">
    <property type="entry name" value="PLP-dependent transferases"/>
    <property type="match status" value="1"/>
</dbReference>
<dbReference type="InterPro" id="IPR020578">
    <property type="entry name" value="Aminotrans_V_PyrdxlP_BS"/>
</dbReference>
<evidence type="ECO:0000259" key="12">
    <source>
        <dbReference type="Pfam" id="PF00266"/>
    </source>
</evidence>